<dbReference type="InterPro" id="IPR019775">
    <property type="entry name" value="WD40_repeat_CS"/>
</dbReference>
<dbReference type="AlphaFoldDB" id="A0AAJ7C8E2"/>
<reference evidence="5" key="1">
    <citation type="submission" date="2025-08" db="UniProtKB">
        <authorList>
            <consortium name="RefSeq"/>
        </authorList>
    </citation>
    <scope>IDENTIFICATION</scope>
</reference>
<dbReference type="InterPro" id="IPR015943">
    <property type="entry name" value="WD40/YVTN_repeat-like_dom_sf"/>
</dbReference>
<dbReference type="InterPro" id="IPR001680">
    <property type="entry name" value="WD40_rpt"/>
</dbReference>
<proteinExistence type="predicted"/>
<dbReference type="SUPFAM" id="SSF50978">
    <property type="entry name" value="WD40 repeat-like"/>
    <property type="match status" value="1"/>
</dbReference>
<dbReference type="RefSeq" id="XP_015604474.1">
    <property type="nucleotide sequence ID" value="XM_015748988.2"/>
</dbReference>
<keyword evidence="2" id="KW-0677">Repeat</keyword>
<evidence type="ECO:0000256" key="2">
    <source>
        <dbReference type="ARBA" id="ARBA00022737"/>
    </source>
</evidence>
<organism evidence="4 5">
    <name type="scientific">Cephus cinctus</name>
    <name type="common">Wheat stem sawfly</name>
    <dbReference type="NCBI Taxonomy" id="211228"/>
    <lineage>
        <taxon>Eukaryota</taxon>
        <taxon>Metazoa</taxon>
        <taxon>Ecdysozoa</taxon>
        <taxon>Arthropoda</taxon>
        <taxon>Hexapoda</taxon>
        <taxon>Insecta</taxon>
        <taxon>Pterygota</taxon>
        <taxon>Neoptera</taxon>
        <taxon>Endopterygota</taxon>
        <taxon>Hymenoptera</taxon>
        <taxon>Cephoidea</taxon>
        <taxon>Cephidae</taxon>
        <taxon>Cephus</taxon>
    </lineage>
</organism>
<sequence length="366" mass="40830">MEQEKATVTKEHMPATIGLRGIEDSETKFLPPASSPRTPRVSYDLTKSFVHARIAGTALEPERLAEIHRGLLIDGDVRIISQMEGTQEILCLSYTEQCEILAAGISDGTVRLMKVNSDATGHVKCWHYPTGQCLYTIREKRQTLGLSYHPQLPKFVTVGDDTNLYLYDEETKTQERVFHAGDSPDVMNGHSSRVFSACFNPKSAHEIVSGGWDSTVHFWDTRQPHSTRYISGVHMCGDGIDISKTGKEILTCSWQKKNSMQLWDYQSNRQIVSLEPDIYTSMLYCGKYINNLFVVCGGSDENLIRIVDLRSHTSAASIRNLPGGVYDLSIGPVSVKRTKKAKNSELPNLPKIALCCGKMILEIDIS</sequence>
<evidence type="ECO:0000256" key="3">
    <source>
        <dbReference type="PROSITE-ProRule" id="PRU00221"/>
    </source>
</evidence>
<evidence type="ECO:0000313" key="5">
    <source>
        <dbReference type="RefSeq" id="XP_015604474.1"/>
    </source>
</evidence>
<evidence type="ECO:0000313" key="4">
    <source>
        <dbReference type="Proteomes" id="UP000694920"/>
    </source>
</evidence>
<dbReference type="Gene3D" id="2.130.10.10">
    <property type="entry name" value="YVTN repeat-like/Quinoprotein amine dehydrogenase"/>
    <property type="match status" value="1"/>
</dbReference>
<dbReference type="PROSITE" id="PS50294">
    <property type="entry name" value="WD_REPEATS_REGION"/>
    <property type="match status" value="1"/>
</dbReference>
<dbReference type="Proteomes" id="UP000694920">
    <property type="component" value="Unplaced"/>
</dbReference>
<dbReference type="Pfam" id="PF00400">
    <property type="entry name" value="WD40"/>
    <property type="match status" value="1"/>
</dbReference>
<dbReference type="PANTHER" id="PTHR47822:SF2">
    <property type="entry name" value="F-BOX AND WD-40 DOMAIN PROTEIN 7"/>
    <property type="match status" value="1"/>
</dbReference>
<dbReference type="SMART" id="SM00320">
    <property type="entry name" value="WD40"/>
    <property type="match status" value="4"/>
</dbReference>
<dbReference type="PROSITE" id="PS00678">
    <property type="entry name" value="WD_REPEATS_1"/>
    <property type="match status" value="1"/>
</dbReference>
<evidence type="ECO:0000256" key="1">
    <source>
        <dbReference type="ARBA" id="ARBA00022574"/>
    </source>
</evidence>
<keyword evidence="1 3" id="KW-0853">WD repeat</keyword>
<dbReference type="PANTHER" id="PTHR47822">
    <property type="entry name" value="CARBOHYDRATE BINDING DOMAIN CONTAINING PROTEIN"/>
    <property type="match status" value="1"/>
</dbReference>
<accession>A0AAJ7C8E2</accession>
<name>A0AAJ7C8E2_CEPCN</name>
<feature type="repeat" description="WD" evidence="3">
    <location>
        <begin position="187"/>
        <end position="229"/>
    </location>
</feature>
<dbReference type="InterPro" id="IPR036322">
    <property type="entry name" value="WD40_repeat_dom_sf"/>
</dbReference>
<dbReference type="PROSITE" id="PS50082">
    <property type="entry name" value="WD_REPEATS_2"/>
    <property type="match status" value="1"/>
</dbReference>
<gene>
    <name evidence="5" type="primary">LOC107272147</name>
</gene>
<keyword evidence="4" id="KW-1185">Reference proteome</keyword>
<dbReference type="GeneID" id="107272147"/>
<protein>
    <submittedName>
        <fullName evidence="5">Uncharacterized protein LOC107272147 isoform X2</fullName>
    </submittedName>
</protein>